<dbReference type="Pfam" id="PF01047">
    <property type="entry name" value="MarR"/>
    <property type="match status" value="1"/>
</dbReference>
<comment type="caution">
    <text evidence="2">The sequence shown here is derived from an EMBL/GenBank/DDBJ whole genome shotgun (WGS) entry which is preliminary data.</text>
</comment>
<dbReference type="GO" id="GO:0003700">
    <property type="term" value="F:DNA-binding transcription factor activity"/>
    <property type="evidence" value="ECO:0007669"/>
    <property type="project" value="InterPro"/>
</dbReference>
<protein>
    <submittedName>
        <fullName evidence="2">MarR family transcriptional regulator</fullName>
    </submittedName>
</protein>
<dbReference type="PROSITE" id="PS50995">
    <property type="entry name" value="HTH_MARR_2"/>
    <property type="match status" value="1"/>
</dbReference>
<sequence length="152" mass="16259">MEATPSPEHAPEHAPELAAGLRLAVGRIARSLRQAHAVGDQTLSEVSVLARLDRDGPMSPSALAACERVRPQAMATTLAGLVDRGLVARAQDASDGRRMQISLTPDGLRFLSDRRSASLRRLAEAVDAALTPAEQEQLLDAIPLLERLAEQL</sequence>
<evidence type="ECO:0000259" key="1">
    <source>
        <dbReference type="PROSITE" id="PS50995"/>
    </source>
</evidence>
<name>A0A931B1T7_9ACTN</name>
<proteinExistence type="predicted"/>
<reference evidence="2" key="1">
    <citation type="submission" date="2020-11" db="EMBL/GenBank/DDBJ databases">
        <title>Isolation and identification of active actinomycetes.</title>
        <authorList>
            <person name="Yu B."/>
        </authorList>
    </citation>
    <scope>NUCLEOTIDE SEQUENCE</scope>
    <source>
        <strain evidence="2">NEAU-YB345</strain>
    </source>
</reference>
<dbReference type="RefSeq" id="WP_196194799.1">
    <property type="nucleotide sequence ID" value="NZ_JADPRT010000006.1"/>
</dbReference>
<organism evidence="2 3">
    <name type="scientific">Streptacidiphilus fuscans</name>
    <dbReference type="NCBI Taxonomy" id="2789292"/>
    <lineage>
        <taxon>Bacteria</taxon>
        <taxon>Bacillati</taxon>
        <taxon>Actinomycetota</taxon>
        <taxon>Actinomycetes</taxon>
        <taxon>Kitasatosporales</taxon>
        <taxon>Streptomycetaceae</taxon>
        <taxon>Streptacidiphilus</taxon>
    </lineage>
</organism>
<dbReference type="InterPro" id="IPR052526">
    <property type="entry name" value="HTH-type_Bedaq_tolerance"/>
</dbReference>
<dbReference type="InterPro" id="IPR036390">
    <property type="entry name" value="WH_DNA-bd_sf"/>
</dbReference>
<feature type="domain" description="HTH marR-type" evidence="1">
    <location>
        <begin position="14"/>
        <end position="147"/>
    </location>
</feature>
<dbReference type="SUPFAM" id="SSF46785">
    <property type="entry name" value="Winged helix' DNA-binding domain"/>
    <property type="match status" value="1"/>
</dbReference>
<dbReference type="Gene3D" id="1.10.10.10">
    <property type="entry name" value="Winged helix-like DNA-binding domain superfamily/Winged helix DNA-binding domain"/>
    <property type="match status" value="1"/>
</dbReference>
<accession>A0A931B1T7</accession>
<dbReference type="AlphaFoldDB" id="A0A931B1T7"/>
<evidence type="ECO:0000313" key="3">
    <source>
        <dbReference type="Proteomes" id="UP000657385"/>
    </source>
</evidence>
<dbReference type="SMART" id="SM00347">
    <property type="entry name" value="HTH_MARR"/>
    <property type="match status" value="1"/>
</dbReference>
<dbReference type="PANTHER" id="PTHR39515:SF2">
    <property type="entry name" value="HTH-TYPE TRANSCRIPTIONAL REGULATOR RV0880"/>
    <property type="match status" value="1"/>
</dbReference>
<dbReference type="Gene3D" id="1.10.287.100">
    <property type="match status" value="1"/>
</dbReference>
<dbReference type="InterPro" id="IPR036388">
    <property type="entry name" value="WH-like_DNA-bd_sf"/>
</dbReference>
<dbReference type="Proteomes" id="UP000657385">
    <property type="component" value="Unassembled WGS sequence"/>
</dbReference>
<dbReference type="InterPro" id="IPR000835">
    <property type="entry name" value="HTH_MarR-typ"/>
</dbReference>
<dbReference type="PANTHER" id="PTHR39515">
    <property type="entry name" value="CONSERVED PROTEIN"/>
    <property type="match status" value="1"/>
</dbReference>
<gene>
    <name evidence="2" type="ORF">I2501_16495</name>
</gene>
<keyword evidence="3" id="KW-1185">Reference proteome</keyword>
<evidence type="ECO:0000313" key="2">
    <source>
        <dbReference type="EMBL" id="MBF9069625.1"/>
    </source>
</evidence>
<dbReference type="EMBL" id="JADPRT010000006">
    <property type="protein sequence ID" value="MBF9069625.1"/>
    <property type="molecule type" value="Genomic_DNA"/>
</dbReference>